<dbReference type="AlphaFoldDB" id="A0A0V8H785"/>
<dbReference type="EMBL" id="FMAU01000009">
    <property type="protein sequence ID" value="SCC34159.1"/>
    <property type="molecule type" value="Genomic_DNA"/>
</dbReference>
<keyword evidence="1" id="KW-0472">Membrane</keyword>
<gene>
    <name evidence="2" type="ORF">GA0061094_4119</name>
</gene>
<reference evidence="3" key="1">
    <citation type="submission" date="2016-08" db="EMBL/GenBank/DDBJ databases">
        <authorList>
            <person name="Varghese N."/>
            <person name="Submissions Spin"/>
        </authorList>
    </citation>
    <scope>NUCLEOTIDE SEQUENCE [LARGE SCALE GENOMIC DNA]</scope>
    <source>
        <strain evidence="3">SGD-1123</strain>
    </source>
</reference>
<evidence type="ECO:0000313" key="2">
    <source>
        <dbReference type="EMBL" id="SCC34159.1"/>
    </source>
</evidence>
<organism evidence="2 3">
    <name type="scientific">[Bacillus] enclensis</name>
    <dbReference type="NCBI Taxonomy" id="1402860"/>
    <lineage>
        <taxon>Bacteria</taxon>
        <taxon>Bacillati</taxon>
        <taxon>Bacillota</taxon>
        <taxon>Bacilli</taxon>
        <taxon>Bacillales</taxon>
        <taxon>Bacillaceae</taxon>
        <taxon>Rossellomorea</taxon>
    </lineage>
</organism>
<accession>A0A0V8H785</accession>
<proteinExistence type="predicted"/>
<evidence type="ECO:0000313" key="3">
    <source>
        <dbReference type="Proteomes" id="UP000181997"/>
    </source>
</evidence>
<name>A0A0V8H785_9BACI</name>
<protein>
    <recommendedName>
        <fullName evidence="4">DUF1648 domain-containing protein</fullName>
    </recommendedName>
</protein>
<keyword evidence="1" id="KW-0812">Transmembrane</keyword>
<feature type="transmembrane region" description="Helical" evidence="1">
    <location>
        <begin position="94"/>
        <end position="115"/>
    </location>
</feature>
<keyword evidence="1" id="KW-1133">Transmembrane helix</keyword>
<evidence type="ECO:0008006" key="4">
    <source>
        <dbReference type="Google" id="ProtNLM"/>
    </source>
</evidence>
<dbReference type="Proteomes" id="UP000181997">
    <property type="component" value="Unassembled WGS sequence"/>
</dbReference>
<keyword evidence="3" id="KW-1185">Reference proteome</keyword>
<feature type="transmembrane region" description="Helical" evidence="1">
    <location>
        <begin position="23"/>
        <end position="48"/>
    </location>
</feature>
<sequence length="121" mass="13520">MELDYQTEPDYQPDPKKNGTRTFLNSIGLVIFGGFLLQSLTVPFTITGSGEFSKIEEIKMSAGESREFSLFTLVCGVLYYLLVNLYFSGEKGRGICLFIIASLGIFSIMMAVYLVQHPMSH</sequence>
<dbReference type="OrthoDB" id="2898515at2"/>
<evidence type="ECO:0000256" key="1">
    <source>
        <dbReference type="SAM" id="Phobius"/>
    </source>
</evidence>
<dbReference type="RefSeq" id="WP_058299901.1">
    <property type="nucleotide sequence ID" value="NZ_FMAU01000009.1"/>
</dbReference>
<feature type="transmembrane region" description="Helical" evidence="1">
    <location>
        <begin position="68"/>
        <end position="87"/>
    </location>
</feature>